<feature type="non-terminal residue" evidence="1">
    <location>
        <position position="1"/>
    </location>
</feature>
<organism evidence="1 2">
    <name type="scientific">Gigaspora margarita</name>
    <dbReference type="NCBI Taxonomy" id="4874"/>
    <lineage>
        <taxon>Eukaryota</taxon>
        <taxon>Fungi</taxon>
        <taxon>Fungi incertae sedis</taxon>
        <taxon>Mucoromycota</taxon>
        <taxon>Glomeromycotina</taxon>
        <taxon>Glomeromycetes</taxon>
        <taxon>Diversisporales</taxon>
        <taxon>Gigasporaceae</taxon>
        <taxon>Gigaspora</taxon>
    </lineage>
</organism>
<evidence type="ECO:0000313" key="2">
    <source>
        <dbReference type="Proteomes" id="UP000789901"/>
    </source>
</evidence>
<proteinExistence type="predicted"/>
<comment type="caution">
    <text evidence="1">The sequence shown here is derived from an EMBL/GenBank/DDBJ whole genome shotgun (WGS) entry which is preliminary data.</text>
</comment>
<gene>
    <name evidence="1" type="ORF">GMARGA_LOCUS38826</name>
</gene>
<dbReference type="Proteomes" id="UP000789901">
    <property type="component" value="Unassembled WGS sequence"/>
</dbReference>
<sequence>KTPNSNLYTKYRSLTETMNYSYNIKAQALYFGVLDTFLKLDNTNNNNSNNNPIYDQTLQCATN</sequence>
<accession>A0ABN7X5M8</accession>
<protein>
    <submittedName>
        <fullName evidence="1">28622_t:CDS:1</fullName>
    </submittedName>
</protein>
<evidence type="ECO:0000313" key="1">
    <source>
        <dbReference type="EMBL" id="CAG8847746.1"/>
    </source>
</evidence>
<dbReference type="EMBL" id="CAJVQB010089046">
    <property type="protein sequence ID" value="CAG8847746.1"/>
    <property type="molecule type" value="Genomic_DNA"/>
</dbReference>
<keyword evidence="2" id="KW-1185">Reference proteome</keyword>
<reference evidence="1 2" key="1">
    <citation type="submission" date="2021-06" db="EMBL/GenBank/DDBJ databases">
        <authorList>
            <person name="Kallberg Y."/>
            <person name="Tangrot J."/>
            <person name="Rosling A."/>
        </authorList>
    </citation>
    <scope>NUCLEOTIDE SEQUENCE [LARGE SCALE GENOMIC DNA]</scope>
    <source>
        <strain evidence="1 2">120-4 pot B 10/14</strain>
    </source>
</reference>
<name>A0ABN7X5M8_GIGMA</name>
<feature type="non-terminal residue" evidence="1">
    <location>
        <position position="63"/>
    </location>
</feature>